<keyword evidence="2" id="KW-1185">Reference proteome</keyword>
<gene>
    <name evidence="1" type="ORF">PS1_0022</name>
</gene>
<protein>
    <submittedName>
        <fullName evidence="1">Uncharacterized protein</fullName>
    </submittedName>
</protein>
<evidence type="ECO:0000313" key="2">
    <source>
        <dbReference type="Proteomes" id="UP000317703"/>
    </source>
</evidence>
<evidence type="ECO:0000313" key="1">
    <source>
        <dbReference type="EMBL" id="QDJ96781.1"/>
    </source>
</evidence>
<sequence>MKTFNPCERMSSLHSAMDVNYALIQDFRELGYSQFFLPLLEYNNYARKHLKETIASLNVRGEFELKIGVVCKNQISLVRNKQHKYSLHVSDVYTQDKEIISLSGIRDLFNEAQVSMIMTRLNACKYPEDLYYKHFEIIRSNIAKSLTVGKVSFVDKLLKRPKEISFDTGGYTEGKWVEAPYTAYYGLWGNVEVEGRCNYYVGMINLSLFPEIHTPVHIKHFKVLFNKDLKSLGTYLAKDIASQVCQALGPKF</sequence>
<reference evidence="1" key="1">
    <citation type="submission" date="2019-06" db="EMBL/GenBank/DDBJ databases">
        <title>Complete genome sequence of Aeromonas hydrophila bacteriophage PS1.</title>
        <authorList>
            <person name="Rai S."/>
            <person name="Tyagi A."/>
            <person name="Kumar N."/>
            <person name="Singh N."/>
        </authorList>
    </citation>
    <scope>NUCLEOTIDE SEQUENCE [LARGE SCALE GENOMIC DNA]</scope>
</reference>
<dbReference type="Proteomes" id="UP000317703">
    <property type="component" value="Segment"/>
</dbReference>
<organism evidence="1 2">
    <name type="scientific">Aeromonas phage PS1</name>
    <dbReference type="NCBI Taxonomy" id="2591406"/>
    <lineage>
        <taxon>Viruses</taxon>
        <taxon>Duplodnaviria</taxon>
        <taxon>Heunggongvirae</taxon>
        <taxon>Uroviricota</taxon>
        <taxon>Caudoviricetes</taxon>
        <taxon>Chimalliviridae</taxon>
        <taxon>Ferozepurvirus</taxon>
        <taxon>Ferozepurvirus PS1</taxon>
    </lineage>
</organism>
<accession>A0A514TUT2</accession>
<name>A0A514TUT2_9CAUD</name>
<proteinExistence type="predicted"/>
<dbReference type="EMBL" id="MN032614">
    <property type="protein sequence ID" value="QDJ96781.1"/>
    <property type="molecule type" value="Genomic_DNA"/>
</dbReference>